<gene>
    <name evidence="5" type="primary">LOC108254317</name>
</gene>
<dbReference type="GO" id="GO:0006491">
    <property type="term" value="P:N-glycan processing"/>
    <property type="evidence" value="ECO:0007669"/>
    <property type="project" value="TreeGrafter"/>
</dbReference>
<dbReference type="InterPro" id="IPR037094">
    <property type="entry name" value="Glyco_hydro_38_cen_sf"/>
</dbReference>
<accession>A0A1S4ERJ8</accession>
<protein>
    <submittedName>
        <fullName evidence="5">Alpha-mannosidase 2-like</fullName>
    </submittedName>
</protein>
<dbReference type="GO" id="GO:0046872">
    <property type="term" value="F:metal ion binding"/>
    <property type="evidence" value="ECO:0007669"/>
    <property type="project" value="UniProtKB-KW"/>
</dbReference>
<keyword evidence="4" id="KW-1185">Reference proteome</keyword>
<dbReference type="GeneID" id="108254317"/>
<evidence type="ECO:0000256" key="2">
    <source>
        <dbReference type="ARBA" id="ARBA00022801"/>
    </source>
</evidence>
<feature type="domain" description="Glycoside hydrolase family 38 central" evidence="3">
    <location>
        <begin position="1"/>
        <end position="64"/>
    </location>
</feature>
<evidence type="ECO:0000313" key="4">
    <source>
        <dbReference type="Proteomes" id="UP000079169"/>
    </source>
</evidence>
<dbReference type="PaxDb" id="121845-A0A1S4ERJ8"/>
<dbReference type="OMA" id="GDPPEFY"/>
<evidence type="ECO:0000259" key="3">
    <source>
        <dbReference type="SMART" id="SM00872"/>
    </source>
</evidence>
<name>A0A1S4ERJ8_DIACI</name>
<sequence>SAEILYTVALNKARKQCYNNTVKVLERDYEKLVRARQSLGLFQHHDAITGTSKAYVMHDYALKLYEGIQDSIFVQGFSAQSLLLHSDNTPSSSNTCLLVPSSDRESYEKLPHKIVINFHNDEPKKVVLFNSLGQHRQDVIRLKVSKPNVRVLSPDGGPVIYQINPVWNSSQPETTAE</sequence>
<dbReference type="Gene3D" id="1.20.1270.50">
    <property type="entry name" value="Glycoside hydrolase family 38, central domain"/>
    <property type="match status" value="1"/>
</dbReference>
<dbReference type="GO" id="GO:0000139">
    <property type="term" value="C:Golgi membrane"/>
    <property type="evidence" value="ECO:0007669"/>
    <property type="project" value="TreeGrafter"/>
</dbReference>
<organism evidence="4 5">
    <name type="scientific">Diaphorina citri</name>
    <name type="common">Asian citrus psyllid</name>
    <dbReference type="NCBI Taxonomy" id="121845"/>
    <lineage>
        <taxon>Eukaryota</taxon>
        <taxon>Metazoa</taxon>
        <taxon>Ecdysozoa</taxon>
        <taxon>Arthropoda</taxon>
        <taxon>Hexapoda</taxon>
        <taxon>Insecta</taxon>
        <taxon>Pterygota</taxon>
        <taxon>Neoptera</taxon>
        <taxon>Paraneoptera</taxon>
        <taxon>Hemiptera</taxon>
        <taxon>Sternorrhyncha</taxon>
        <taxon>Psylloidea</taxon>
        <taxon>Psyllidae</taxon>
        <taxon>Diaphorininae</taxon>
        <taxon>Diaphorina</taxon>
    </lineage>
</organism>
<dbReference type="Pfam" id="PF09261">
    <property type="entry name" value="Alpha-mann_mid"/>
    <property type="match status" value="1"/>
</dbReference>
<keyword evidence="2" id="KW-0378">Hydrolase</keyword>
<dbReference type="PANTHER" id="PTHR11607">
    <property type="entry name" value="ALPHA-MANNOSIDASE"/>
    <property type="match status" value="1"/>
</dbReference>
<keyword evidence="1" id="KW-0479">Metal-binding</keyword>
<dbReference type="GO" id="GO:0004559">
    <property type="term" value="F:alpha-mannosidase activity"/>
    <property type="evidence" value="ECO:0007669"/>
    <property type="project" value="InterPro"/>
</dbReference>
<dbReference type="RefSeq" id="XP_017304815.1">
    <property type="nucleotide sequence ID" value="XM_017449326.1"/>
</dbReference>
<dbReference type="STRING" id="121845.A0A1S4ERJ8"/>
<evidence type="ECO:0000256" key="1">
    <source>
        <dbReference type="ARBA" id="ARBA00022723"/>
    </source>
</evidence>
<reference evidence="5" key="1">
    <citation type="submission" date="2025-08" db="UniProtKB">
        <authorList>
            <consortium name="RefSeq"/>
        </authorList>
    </citation>
    <scope>IDENTIFICATION</scope>
</reference>
<dbReference type="SUPFAM" id="SSF88688">
    <property type="entry name" value="Families 57/38 glycoside transferase middle domain"/>
    <property type="match status" value="1"/>
</dbReference>
<dbReference type="InterPro" id="IPR015341">
    <property type="entry name" value="Glyco_hydro_38_cen"/>
</dbReference>
<feature type="non-terminal residue" evidence="5">
    <location>
        <position position="177"/>
    </location>
</feature>
<dbReference type="GO" id="GO:0030246">
    <property type="term" value="F:carbohydrate binding"/>
    <property type="evidence" value="ECO:0007669"/>
    <property type="project" value="InterPro"/>
</dbReference>
<dbReference type="Gene3D" id="2.60.40.1180">
    <property type="entry name" value="Golgi alpha-mannosidase II"/>
    <property type="match status" value="1"/>
</dbReference>
<dbReference type="InterPro" id="IPR013780">
    <property type="entry name" value="Glyco_hydro_b"/>
</dbReference>
<dbReference type="InterPro" id="IPR028995">
    <property type="entry name" value="Glyco_hydro_57/38_cen_sf"/>
</dbReference>
<dbReference type="InterPro" id="IPR011013">
    <property type="entry name" value="Gal_mutarotase_sf_dom"/>
</dbReference>
<evidence type="ECO:0000313" key="5">
    <source>
        <dbReference type="RefSeq" id="XP_017304815.1"/>
    </source>
</evidence>
<dbReference type="GO" id="GO:0006013">
    <property type="term" value="P:mannose metabolic process"/>
    <property type="evidence" value="ECO:0007669"/>
    <property type="project" value="InterPro"/>
</dbReference>
<dbReference type="SMART" id="SM00872">
    <property type="entry name" value="Alpha-mann_mid"/>
    <property type="match status" value="1"/>
</dbReference>
<dbReference type="SUPFAM" id="SSF74650">
    <property type="entry name" value="Galactose mutarotase-like"/>
    <property type="match status" value="1"/>
</dbReference>
<dbReference type="Proteomes" id="UP000079169">
    <property type="component" value="Unplaced"/>
</dbReference>
<feature type="non-terminal residue" evidence="5">
    <location>
        <position position="1"/>
    </location>
</feature>
<dbReference type="PANTHER" id="PTHR11607:SF70">
    <property type="entry name" value="ALPHA-MANNOSIDASE"/>
    <property type="match status" value="1"/>
</dbReference>
<proteinExistence type="predicted"/>
<dbReference type="InterPro" id="IPR050843">
    <property type="entry name" value="Glycosyl_Hydrlase_38"/>
</dbReference>
<dbReference type="AlphaFoldDB" id="A0A1S4ERJ8"/>
<dbReference type="KEGG" id="dci:108254317"/>